<protein>
    <recommendedName>
        <fullName evidence="4">Short C-terminal domain-containing protein</fullName>
    </recommendedName>
</protein>
<dbReference type="EMBL" id="FNAD01000014">
    <property type="protein sequence ID" value="SDE17790.1"/>
    <property type="molecule type" value="Genomic_DNA"/>
</dbReference>
<dbReference type="AlphaFoldDB" id="A0A1G7ASX1"/>
<gene>
    <name evidence="2" type="ORF">SAMN05216270_114127</name>
</gene>
<dbReference type="OrthoDB" id="4830021at2"/>
<evidence type="ECO:0008006" key="4">
    <source>
        <dbReference type="Google" id="ProtNLM"/>
    </source>
</evidence>
<feature type="transmembrane region" description="Helical" evidence="1">
    <location>
        <begin position="115"/>
        <end position="134"/>
    </location>
</feature>
<feature type="transmembrane region" description="Helical" evidence="1">
    <location>
        <begin position="77"/>
        <end position="95"/>
    </location>
</feature>
<keyword evidence="1" id="KW-0812">Transmembrane</keyword>
<reference evidence="3" key="1">
    <citation type="submission" date="2016-10" db="EMBL/GenBank/DDBJ databases">
        <authorList>
            <person name="Varghese N."/>
            <person name="Submissions S."/>
        </authorList>
    </citation>
    <scope>NUCLEOTIDE SEQUENCE [LARGE SCALE GENOMIC DNA]</scope>
    <source>
        <strain evidence="3">CGMCC 4.3516</strain>
    </source>
</reference>
<sequence>MTAPSPPQTSKAGLGMLLLALPCGLAAWYLLKQGNAEAHLIAWECWGGECSTDDPRVFLFIGGIAANIACSVLAMPVLRMIAFGGAVALGPLAAIRGWREAVAGGLPAAEVAAEIRIWSVVAGVGIVIALLGLVHELRVTAAFSALLGRERVEAALEDYRDAEPGGGLGSGTLVFRDRTGHRHRVEIRARRSWMRTPLTAVYPPRDPARARVALPWLRKMLSAESAETTAETRTPAAASSLVVELERLTALRREGHLTEEEFRLAKRRLLEP</sequence>
<keyword evidence="1" id="KW-0472">Membrane</keyword>
<keyword evidence="1" id="KW-1133">Transmembrane helix</keyword>
<evidence type="ECO:0000313" key="3">
    <source>
        <dbReference type="Proteomes" id="UP000198949"/>
    </source>
</evidence>
<organism evidence="2 3">
    <name type="scientific">Glycomyces harbinensis</name>
    <dbReference type="NCBI Taxonomy" id="58114"/>
    <lineage>
        <taxon>Bacteria</taxon>
        <taxon>Bacillati</taxon>
        <taxon>Actinomycetota</taxon>
        <taxon>Actinomycetes</taxon>
        <taxon>Glycomycetales</taxon>
        <taxon>Glycomycetaceae</taxon>
        <taxon>Glycomyces</taxon>
    </lineage>
</organism>
<evidence type="ECO:0000313" key="2">
    <source>
        <dbReference type="EMBL" id="SDE17790.1"/>
    </source>
</evidence>
<feature type="transmembrane region" description="Helical" evidence="1">
    <location>
        <begin position="12"/>
        <end position="31"/>
    </location>
</feature>
<name>A0A1G7ASX1_9ACTN</name>
<dbReference type="RefSeq" id="WP_091039396.1">
    <property type="nucleotide sequence ID" value="NZ_FNAD01000014.1"/>
</dbReference>
<dbReference type="Proteomes" id="UP000198949">
    <property type="component" value="Unassembled WGS sequence"/>
</dbReference>
<keyword evidence="3" id="KW-1185">Reference proteome</keyword>
<proteinExistence type="predicted"/>
<evidence type="ECO:0000256" key="1">
    <source>
        <dbReference type="SAM" id="Phobius"/>
    </source>
</evidence>
<accession>A0A1G7ASX1</accession>
<dbReference type="STRING" id="58114.SAMN05216270_114127"/>